<protein>
    <recommendedName>
        <fullName evidence="3">Sulfotransferase domain-containing protein</fullName>
    </recommendedName>
</protein>
<dbReference type="EMBL" id="HBFR01008084">
    <property type="protein sequence ID" value="CAD8878656.1"/>
    <property type="molecule type" value="Transcribed_RNA"/>
</dbReference>
<name>A0A7S1FPH5_9STRA</name>
<gene>
    <name evidence="2" type="ORF">CHYS00102_LOCUS5840</name>
</gene>
<evidence type="ECO:0000256" key="1">
    <source>
        <dbReference type="SAM" id="MobiDB-lite"/>
    </source>
</evidence>
<evidence type="ECO:0000313" key="2">
    <source>
        <dbReference type="EMBL" id="CAD8878656.1"/>
    </source>
</evidence>
<dbReference type="AlphaFoldDB" id="A0A7S1FPH5"/>
<organism evidence="2">
    <name type="scientific">Corethron hystrix</name>
    <dbReference type="NCBI Taxonomy" id="216773"/>
    <lineage>
        <taxon>Eukaryota</taxon>
        <taxon>Sar</taxon>
        <taxon>Stramenopiles</taxon>
        <taxon>Ochrophyta</taxon>
        <taxon>Bacillariophyta</taxon>
        <taxon>Coscinodiscophyceae</taxon>
        <taxon>Corethrophycidae</taxon>
        <taxon>Corethrales</taxon>
        <taxon>Corethraceae</taxon>
        <taxon>Corethron</taxon>
    </lineage>
</organism>
<sequence length="556" mass="65289">MRLSKALRLASVTSIISFVILNLSMPSLNNMLDVQTYITKEGISTLFEKNTASFDWNAMANQLCPNMMPQSESMGPILFALARQELGEGDAKCPGSHKTIQNNTTGDNITIPINDTMSRLFYTRWWGEKNYDLSHALGAMQDNGENSTSLEKSSVSYVVIWKCANDAIRFSLDSWVKNAHRGDNLERDFRKESKSFKRSKEGFRPRERVSRREPEYIERRKELFERLDIQREWVSGTKSQYREELVKRQDVQRERIPRTESKHREELNKRRDIQMKRTSKWESKSKKESTESQDIQRKLISREESRFILKKLRKKQDIQRESFKIRNNERNCFVTAVRDPLEHFFAGYNEIEYRILFKPETTYLRLPLVGKDGGWTFGQMDYTAFPRNRLRQFLVDFLSCPHERSYKGMDYKFFPQVLEIQHVFSMSRVLFHLHMDHVDAVKDLHYLPTIENLTNTLGPFVAEKCGVGLLKEKKIPNNLGMHGSSDRPEYKNYKNMHKENLKDKLSLQVVKALCAMHLMDYACWRDLPDGVPKVCMDLYASYHERGIIPLGQKDWQ</sequence>
<proteinExistence type="predicted"/>
<accession>A0A7S1FPH5</accession>
<feature type="region of interest" description="Disordered" evidence="1">
    <location>
        <begin position="254"/>
        <end position="294"/>
    </location>
</feature>
<reference evidence="2" key="1">
    <citation type="submission" date="2021-01" db="EMBL/GenBank/DDBJ databases">
        <authorList>
            <person name="Corre E."/>
            <person name="Pelletier E."/>
            <person name="Niang G."/>
            <person name="Scheremetjew M."/>
            <person name="Finn R."/>
            <person name="Kale V."/>
            <person name="Holt S."/>
            <person name="Cochrane G."/>
            <person name="Meng A."/>
            <person name="Brown T."/>
            <person name="Cohen L."/>
        </authorList>
    </citation>
    <scope>NUCLEOTIDE SEQUENCE</scope>
    <source>
        <strain evidence="2">308</strain>
    </source>
</reference>
<evidence type="ECO:0008006" key="3">
    <source>
        <dbReference type="Google" id="ProtNLM"/>
    </source>
</evidence>